<evidence type="ECO:0000313" key="1">
    <source>
        <dbReference type="EMBL" id="MDV2884701.1"/>
    </source>
</evidence>
<evidence type="ECO:0000313" key="2">
    <source>
        <dbReference type="Proteomes" id="UP001285636"/>
    </source>
</evidence>
<accession>A0AAJ2KWY5</accession>
<protein>
    <submittedName>
        <fullName evidence="1">Uncharacterized protein</fullName>
    </submittedName>
</protein>
<dbReference type="RefSeq" id="WP_323466158.1">
    <property type="nucleotide sequence ID" value="NZ_CP144224.1"/>
</dbReference>
<name>A0AAJ2KWY5_ALKPS</name>
<comment type="caution">
    <text evidence="1">The sequence shown here is derived from an EMBL/GenBank/DDBJ whole genome shotgun (WGS) entry which is preliminary data.</text>
</comment>
<proteinExistence type="predicted"/>
<sequence length="109" mass="12468">MDRKILLKEYIKVVIDILEREHAIKTFIEESSDECVIVTIQDCKTLIKSSLPELEKENLIRSSTEIYFPALSMTSLEMADSFGSVFRRCCKPLTKRALILTSSALLRVI</sequence>
<dbReference type="Proteomes" id="UP001285636">
    <property type="component" value="Unassembled WGS sequence"/>
</dbReference>
<organism evidence="1 2">
    <name type="scientific">Alkalihalophilus pseudofirmus</name>
    <name type="common">Bacillus pseudofirmus</name>
    <dbReference type="NCBI Taxonomy" id="79885"/>
    <lineage>
        <taxon>Bacteria</taxon>
        <taxon>Bacillati</taxon>
        <taxon>Bacillota</taxon>
        <taxon>Bacilli</taxon>
        <taxon>Bacillales</taxon>
        <taxon>Bacillaceae</taxon>
        <taxon>Alkalihalophilus</taxon>
    </lineage>
</organism>
<dbReference type="AlphaFoldDB" id="A0AAJ2KWY5"/>
<reference evidence="1" key="1">
    <citation type="submission" date="2023-10" db="EMBL/GenBank/DDBJ databases">
        <title>Screening of Alkalihalophilus pseudofirmusBZ-TG-HK211 and Its Alleviation of Salt Stress on Rapeseed Growth.</title>
        <authorList>
            <person name="Zhao B."/>
            <person name="Guo T."/>
        </authorList>
    </citation>
    <scope>NUCLEOTIDE SEQUENCE</scope>
    <source>
        <strain evidence="1">BZ-TG-HK211</strain>
    </source>
</reference>
<dbReference type="EMBL" id="JAWJAY010000001">
    <property type="protein sequence ID" value="MDV2884701.1"/>
    <property type="molecule type" value="Genomic_DNA"/>
</dbReference>
<gene>
    <name evidence="1" type="ORF">RYX45_05890</name>
</gene>